<evidence type="ECO:0000256" key="1">
    <source>
        <dbReference type="SAM" id="MobiDB-lite"/>
    </source>
</evidence>
<dbReference type="Gene3D" id="3.30.70.270">
    <property type="match status" value="1"/>
</dbReference>
<comment type="caution">
    <text evidence="3">The sequence shown here is derived from an EMBL/GenBank/DDBJ whole genome shotgun (WGS) entry which is preliminary data.</text>
</comment>
<dbReference type="InterPro" id="IPR043502">
    <property type="entry name" value="DNA/RNA_pol_sf"/>
</dbReference>
<reference evidence="3 4" key="1">
    <citation type="submission" date="2024-01" db="EMBL/GenBank/DDBJ databases">
        <title>The complete chloroplast genome sequence of Lithospermum erythrorhizon: insights into the phylogenetic relationship among Boraginaceae species and the maternal lineages of purple gromwells.</title>
        <authorList>
            <person name="Okada T."/>
            <person name="Watanabe K."/>
        </authorList>
    </citation>
    <scope>NUCLEOTIDE SEQUENCE [LARGE SCALE GENOMIC DNA]</scope>
</reference>
<dbReference type="Gene3D" id="3.30.420.10">
    <property type="entry name" value="Ribonuclease H-like superfamily/Ribonuclease H"/>
    <property type="match status" value="1"/>
</dbReference>
<protein>
    <recommendedName>
        <fullName evidence="2">Reverse transcriptase domain-containing protein</fullName>
    </recommendedName>
</protein>
<feature type="region of interest" description="Disordered" evidence="1">
    <location>
        <begin position="124"/>
        <end position="177"/>
    </location>
</feature>
<keyword evidence="4" id="KW-1185">Reference proteome</keyword>
<dbReference type="GO" id="GO:0003676">
    <property type="term" value="F:nucleic acid binding"/>
    <property type="evidence" value="ECO:0007669"/>
    <property type="project" value="InterPro"/>
</dbReference>
<dbReference type="InterPro" id="IPR000477">
    <property type="entry name" value="RT_dom"/>
</dbReference>
<feature type="domain" description="Reverse transcriptase" evidence="2">
    <location>
        <begin position="261"/>
        <end position="421"/>
    </location>
</feature>
<dbReference type="PANTHER" id="PTHR24559:SF444">
    <property type="entry name" value="REVERSE TRANSCRIPTASE DOMAIN-CONTAINING PROTEIN"/>
    <property type="match status" value="1"/>
</dbReference>
<accession>A0AAV3Q130</accession>
<dbReference type="GO" id="GO:0003964">
    <property type="term" value="F:RNA-directed DNA polymerase activity"/>
    <property type="evidence" value="ECO:0007669"/>
    <property type="project" value="UniProtKB-KW"/>
</dbReference>
<sequence length="662" mass="75976">MLVDTESSMHVLYLNTFDKLRLPRSLIRPLHTLLTGFTSHTIHSMEVVTLDFIVGKGMKVSTIRAQFIVVDLEDASYNGLIGRLILTALRAVVSPIHLKMMFPTPGSIGEISGDQKKARVCYQTSIPPLNKQKEDQGRKRSKENHMEVNTMRGEEEEDNSPKERESEKKGKPHEEVEEVPFKEEMTDKNFRIRTKLEKEHRQKLIALVREYEDVFAWGPEDMSGIDPAVVVHKLEEVQALLKDGAIRTLKFPNWIVNVVLVKKPNNKWRTCTDFTSLNKACPKDFYPLPCLGRLVDGSAGHEVFDFMDASRGYNQIRMLPNDEDKTSFITEYGLYCWKVMPFGLKNVGATYQRMVKGIFASQIGRNLKIYMDDMLVKSKTREEHIGNLRETFNMLRESRLKVNSEKCSFGMLYLAISDVAVSSTLVKEAKGVQRPIYYISHVLHGAEEKYPVIDKVALALVISVRNLKAYFESHPILVVTDQPLKRVMTSPALSRRLTTWVVELNSRNLRSQRRALAQNYTRISFQHIPREENEEADRLSRLATTYYNDLPEGVYVEIYDTPAYEENRVYGLTNSEKEDWKTPIEQYLKNGLLPADRSEAKNIQIRSFRAGYYWTTLVKDTLEYAKKCDACQRLGNVLQQPACSLTLVTQSIMLANEQGLHE</sequence>
<dbReference type="CDD" id="cd01647">
    <property type="entry name" value="RT_LTR"/>
    <property type="match status" value="1"/>
</dbReference>
<dbReference type="InterPro" id="IPR053134">
    <property type="entry name" value="RNA-dir_DNA_polymerase"/>
</dbReference>
<feature type="compositionally biased region" description="Basic and acidic residues" evidence="1">
    <location>
        <begin position="159"/>
        <end position="177"/>
    </location>
</feature>
<feature type="compositionally biased region" description="Basic and acidic residues" evidence="1">
    <location>
        <begin position="131"/>
        <end position="146"/>
    </location>
</feature>
<dbReference type="GO" id="GO:0016787">
    <property type="term" value="F:hydrolase activity"/>
    <property type="evidence" value="ECO:0007669"/>
    <property type="project" value="UniProtKB-KW"/>
</dbReference>
<organism evidence="3 4">
    <name type="scientific">Lithospermum erythrorhizon</name>
    <name type="common">Purple gromwell</name>
    <name type="synonym">Lithospermum officinale var. erythrorhizon</name>
    <dbReference type="NCBI Taxonomy" id="34254"/>
    <lineage>
        <taxon>Eukaryota</taxon>
        <taxon>Viridiplantae</taxon>
        <taxon>Streptophyta</taxon>
        <taxon>Embryophyta</taxon>
        <taxon>Tracheophyta</taxon>
        <taxon>Spermatophyta</taxon>
        <taxon>Magnoliopsida</taxon>
        <taxon>eudicotyledons</taxon>
        <taxon>Gunneridae</taxon>
        <taxon>Pentapetalae</taxon>
        <taxon>asterids</taxon>
        <taxon>lamiids</taxon>
        <taxon>Boraginales</taxon>
        <taxon>Boraginaceae</taxon>
        <taxon>Boraginoideae</taxon>
        <taxon>Lithospermeae</taxon>
        <taxon>Lithospermum</taxon>
    </lineage>
</organism>
<name>A0AAV3Q130_LITER</name>
<evidence type="ECO:0000313" key="4">
    <source>
        <dbReference type="Proteomes" id="UP001454036"/>
    </source>
</evidence>
<dbReference type="Proteomes" id="UP001454036">
    <property type="component" value="Unassembled WGS sequence"/>
</dbReference>
<gene>
    <name evidence="3" type="ORF">LIER_14978</name>
</gene>
<dbReference type="SUPFAM" id="SSF56672">
    <property type="entry name" value="DNA/RNA polymerases"/>
    <property type="match status" value="1"/>
</dbReference>
<evidence type="ECO:0000259" key="2">
    <source>
        <dbReference type="Pfam" id="PF00078"/>
    </source>
</evidence>
<dbReference type="Pfam" id="PF00078">
    <property type="entry name" value="RVT_1"/>
    <property type="match status" value="1"/>
</dbReference>
<proteinExistence type="predicted"/>
<dbReference type="PANTHER" id="PTHR24559">
    <property type="entry name" value="TRANSPOSON TY3-I GAG-POL POLYPROTEIN"/>
    <property type="match status" value="1"/>
</dbReference>
<dbReference type="EMBL" id="BAABME010003186">
    <property type="protein sequence ID" value="GAA0157789.1"/>
    <property type="molecule type" value="Genomic_DNA"/>
</dbReference>
<evidence type="ECO:0000313" key="3">
    <source>
        <dbReference type="EMBL" id="GAA0157789.1"/>
    </source>
</evidence>
<dbReference type="InterPro" id="IPR036397">
    <property type="entry name" value="RNaseH_sf"/>
</dbReference>
<dbReference type="InterPro" id="IPR043128">
    <property type="entry name" value="Rev_trsase/Diguanyl_cyclase"/>
</dbReference>
<dbReference type="AlphaFoldDB" id="A0AAV3Q130"/>
<dbReference type="Gene3D" id="3.10.10.10">
    <property type="entry name" value="HIV Type 1 Reverse Transcriptase, subunit A, domain 1"/>
    <property type="match status" value="1"/>
</dbReference>
<dbReference type="GO" id="GO:0004519">
    <property type="term" value="F:endonuclease activity"/>
    <property type="evidence" value="ECO:0007669"/>
    <property type="project" value="UniProtKB-KW"/>
</dbReference>